<evidence type="ECO:0000313" key="1">
    <source>
        <dbReference type="EMBL" id="OKP05964.1"/>
    </source>
</evidence>
<name>A0A1Q5U0H9_9EURO</name>
<comment type="caution">
    <text evidence="1">The sequence shown here is derived from an EMBL/GenBank/DDBJ whole genome shotgun (WGS) entry which is preliminary data.</text>
</comment>
<dbReference type="AlphaFoldDB" id="A0A1Q5U0H9"/>
<accession>A0A1Q5U0H9</accession>
<organism evidence="1 2">
    <name type="scientific">Penicillium subrubescens</name>
    <dbReference type="NCBI Taxonomy" id="1316194"/>
    <lineage>
        <taxon>Eukaryota</taxon>
        <taxon>Fungi</taxon>
        <taxon>Dikarya</taxon>
        <taxon>Ascomycota</taxon>
        <taxon>Pezizomycotina</taxon>
        <taxon>Eurotiomycetes</taxon>
        <taxon>Eurotiomycetidae</taxon>
        <taxon>Eurotiales</taxon>
        <taxon>Aspergillaceae</taxon>
        <taxon>Penicillium</taxon>
    </lineage>
</organism>
<keyword evidence="2" id="KW-1185">Reference proteome</keyword>
<evidence type="ECO:0000313" key="2">
    <source>
        <dbReference type="Proteomes" id="UP000186955"/>
    </source>
</evidence>
<protein>
    <submittedName>
        <fullName evidence="1">Uncharacterized protein</fullName>
    </submittedName>
</protein>
<dbReference type="EMBL" id="MNBE01000602">
    <property type="protein sequence ID" value="OKP05964.1"/>
    <property type="molecule type" value="Genomic_DNA"/>
</dbReference>
<proteinExistence type="predicted"/>
<sequence>MQESVGSRADAGPIGAIGGYQVLVFTGGYWLSIPETPLLNMRASRRQQDSSQFRLYGMASQKLVCRK</sequence>
<reference evidence="1 2" key="1">
    <citation type="submission" date="2016-10" db="EMBL/GenBank/DDBJ databases">
        <title>Genome sequence of the ascomycete fungus Penicillium subrubescens.</title>
        <authorList>
            <person name="De Vries R.P."/>
            <person name="Peng M."/>
            <person name="Dilokpimol A."/>
            <person name="Hilden K."/>
            <person name="Makela M.R."/>
            <person name="Grigoriev I."/>
            <person name="Riley R."/>
            <person name="Granchi Z."/>
        </authorList>
    </citation>
    <scope>NUCLEOTIDE SEQUENCE [LARGE SCALE GENOMIC DNA]</scope>
    <source>
        <strain evidence="1 2">CBS 132785</strain>
    </source>
</reference>
<gene>
    <name evidence="1" type="ORF">PENSUB_6684</name>
</gene>
<dbReference type="Proteomes" id="UP000186955">
    <property type="component" value="Unassembled WGS sequence"/>
</dbReference>